<evidence type="ECO:0000256" key="1">
    <source>
        <dbReference type="SAM" id="MobiDB-lite"/>
    </source>
</evidence>
<feature type="compositionally biased region" description="Polar residues" evidence="1">
    <location>
        <begin position="16"/>
        <end position="31"/>
    </location>
</feature>
<dbReference type="Proteomes" id="UP000248349">
    <property type="component" value="Unassembled WGS sequence"/>
</dbReference>
<organism evidence="2 3">
    <name type="scientific">Aspergillus saccharolyticus JOP 1030-1</name>
    <dbReference type="NCBI Taxonomy" id="1450539"/>
    <lineage>
        <taxon>Eukaryota</taxon>
        <taxon>Fungi</taxon>
        <taxon>Dikarya</taxon>
        <taxon>Ascomycota</taxon>
        <taxon>Pezizomycotina</taxon>
        <taxon>Eurotiomycetes</taxon>
        <taxon>Eurotiomycetidae</taxon>
        <taxon>Eurotiales</taxon>
        <taxon>Aspergillaceae</taxon>
        <taxon>Aspergillus</taxon>
        <taxon>Aspergillus subgen. Circumdati</taxon>
    </lineage>
</organism>
<feature type="compositionally biased region" description="Polar residues" evidence="1">
    <location>
        <begin position="52"/>
        <end position="65"/>
    </location>
</feature>
<dbReference type="RefSeq" id="XP_025426723.1">
    <property type="nucleotide sequence ID" value="XM_025576030.1"/>
</dbReference>
<protein>
    <submittedName>
        <fullName evidence="2">Uncharacterized protein</fullName>
    </submittedName>
</protein>
<dbReference type="OrthoDB" id="5416172at2759"/>
<feature type="compositionally biased region" description="Basic residues" evidence="1">
    <location>
        <begin position="104"/>
        <end position="116"/>
    </location>
</feature>
<sequence>MSSPHRGGRLEDMAPTGTSIPNDAGIQNTIPSVPRPDQMAENSGFDNYGIGQPTSAFAADNSTDMPRSARDMGATGEVLTGTGNSFPAEGESKRNFIGNQHPGAKGHGRDLKHRNLNRSAFERFGAEEDDAAGEHQIRNE</sequence>
<name>A0A318Z0D1_9EURO</name>
<dbReference type="AlphaFoldDB" id="A0A318Z0D1"/>
<evidence type="ECO:0000313" key="3">
    <source>
        <dbReference type="Proteomes" id="UP000248349"/>
    </source>
</evidence>
<reference evidence="2 3" key="1">
    <citation type="submission" date="2016-12" db="EMBL/GenBank/DDBJ databases">
        <title>The genomes of Aspergillus section Nigri reveals drivers in fungal speciation.</title>
        <authorList>
            <consortium name="DOE Joint Genome Institute"/>
            <person name="Vesth T.C."/>
            <person name="Nybo J."/>
            <person name="Theobald S."/>
            <person name="Brandl J."/>
            <person name="Frisvad J.C."/>
            <person name="Nielsen K.F."/>
            <person name="Lyhne E.K."/>
            <person name="Kogle M.E."/>
            <person name="Kuo A."/>
            <person name="Riley R."/>
            <person name="Clum A."/>
            <person name="Nolan M."/>
            <person name="Lipzen A."/>
            <person name="Salamov A."/>
            <person name="Henrissat B."/>
            <person name="Wiebenga A."/>
            <person name="De Vries R.P."/>
            <person name="Grigoriev I.V."/>
            <person name="Mortensen U.H."/>
            <person name="Andersen M.R."/>
            <person name="Baker S.E."/>
        </authorList>
    </citation>
    <scope>NUCLEOTIDE SEQUENCE [LARGE SCALE GENOMIC DNA]</scope>
    <source>
        <strain evidence="2 3">JOP 1030-1</strain>
    </source>
</reference>
<dbReference type="EMBL" id="KZ821277">
    <property type="protein sequence ID" value="PYH40741.1"/>
    <property type="molecule type" value="Genomic_DNA"/>
</dbReference>
<feature type="region of interest" description="Disordered" evidence="1">
    <location>
        <begin position="1"/>
        <end position="140"/>
    </location>
</feature>
<evidence type="ECO:0000313" key="2">
    <source>
        <dbReference type="EMBL" id="PYH40741.1"/>
    </source>
</evidence>
<dbReference type="GeneID" id="37077258"/>
<keyword evidence="3" id="KW-1185">Reference proteome</keyword>
<proteinExistence type="predicted"/>
<accession>A0A318Z0D1</accession>
<gene>
    <name evidence="2" type="ORF">BP01DRAFT_360972</name>
</gene>
<feature type="compositionally biased region" description="Basic and acidic residues" evidence="1">
    <location>
        <begin position="120"/>
        <end position="140"/>
    </location>
</feature>